<proteinExistence type="predicted"/>
<dbReference type="EMBL" id="CAJNON010001279">
    <property type="protein sequence ID" value="CAF1447827.1"/>
    <property type="molecule type" value="Genomic_DNA"/>
</dbReference>
<evidence type="ECO:0000259" key="1">
    <source>
        <dbReference type="PROSITE" id="PS50181"/>
    </source>
</evidence>
<feature type="domain" description="F-box" evidence="1">
    <location>
        <begin position="4"/>
        <end position="52"/>
    </location>
</feature>
<evidence type="ECO:0000313" key="3">
    <source>
        <dbReference type="EMBL" id="CAF3931375.1"/>
    </source>
</evidence>
<name>A0A815PDT3_9BILA</name>
<dbReference type="OrthoDB" id="10024550at2759"/>
<dbReference type="AlphaFoldDB" id="A0A815PDT3"/>
<gene>
    <name evidence="3" type="ORF">OKA104_LOCUS25843</name>
    <name evidence="2" type="ORF">VCS650_LOCUS39289</name>
</gene>
<dbReference type="Proteomes" id="UP000663881">
    <property type="component" value="Unassembled WGS sequence"/>
</dbReference>
<evidence type="ECO:0000313" key="2">
    <source>
        <dbReference type="EMBL" id="CAF1447827.1"/>
    </source>
</evidence>
<evidence type="ECO:0000313" key="4">
    <source>
        <dbReference type="Proteomes" id="UP000663891"/>
    </source>
</evidence>
<reference evidence="2" key="1">
    <citation type="submission" date="2021-02" db="EMBL/GenBank/DDBJ databases">
        <authorList>
            <person name="Nowell W R."/>
        </authorList>
    </citation>
    <scope>NUCLEOTIDE SEQUENCE</scope>
</reference>
<dbReference type="Proteomes" id="UP000663891">
    <property type="component" value="Unassembled WGS sequence"/>
</dbReference>
<dbReference type="EMBL" id="CAJOAY010002205">
    <property type="protein sequence ID" value="CAF3931375.1"/>
    <property type="molecule type" value="Genomic_DNA"/>
</dbReference>
<accession>A0A815PDT3</accession>
<comment type="caution">
    <text evidence="2">The sequence shown here is derived from an EMBL/GenBank/DDBJ whole genome shotgun (WGS) entry which is preliminary data.</text>
</comment>
<dbReference type="PROSITE" id="PS50181">
    <property type="entry name" value="FBOX"/>
    <property type="match status" value="1"/>
</dbReference>
<protein>
    <recommendedName>
        <fullName evidence="1">F-box domain-containing protein</fullName>
    </recommendedName>
</protein>
<organism evidence="2 4">
    <name type="scientific">Adineta steineri</name>
    <dbReference type="NCBI Taxonomy" id="433720"/>
    <lineage>
        <taxon>Eukaryota</taxon>
        <taxon>Metazoa</taxon>
        <taxon>Spiralia</taxon>
        <taxon>Gnathifera</taxon>
        <taxon>Rotifera</taxon>
        <taxon>Eurotatoria</taxon>
        <taxon>Bdelloidea</taxon>
        <taxon>Adinetida</taxon>
        <taxon>Adinetidae</taxon>
        <taxon>Adineta</taxon>
    </lineage>
</organism>
<dbReference type="InterPro" id="IPR001810">
    <property type="entry name" value="F-box_dom"/>
</dbReference>
<sequence length="609" mass="71575">MAEITCFDHLSTEMIVEIFSYLSSNDLICSFLSLNKRFTDILLHYDQLIHNLQVPTNNLNFSDDIFHRIQSKIEHLTVTTNDLQIPWDSFSNLKSLTISSSIPINCDQFDYLWNSKQVNNLESFKLKSRIYSEEEYDSEDCKVELAAFTPLFHMSHKFKAVQYLSTVPPFHTIDTCFGMDDSRHLERLSLKLKSFGTIYLILQYCPNLKDLNLIVTIIDPDESEDEDEDELDLSNIPMRKFSLAIYNDIWRTFSVRQEHYLYLAKFLNNFSETLITLSLNFCGDYIITHSIFLLNGTQLQEELLQTMKELKNFHLYMACDLTNEENSEEVLRTFENSFWRDHNWTIGTHKNYFYTLPFHFSHFYGFTDFDRIQSKNSNTLEANHRPWDKIKTLGFDNSGLVTRDLIEQIRQKLPNLTTITSDQPEWQTQHSIKDEDYTNVTLPSVNTIHLRGTCLNDIQPWITYVLPNLKHLSIDEKILLRPNTELVTLLNKNLRTLHIVIREHMIESSDFYPFDVKDLTITIIGGLGFDENNLQHILNTFTNFDILTVRFKCYAVSDGAKLWKIIKQVVDKLDINEINKNYQMTYSFNLVQFSRNTHAYLKRKLSKVD</sequence>